<dbReference type="GO" id="GO:0005524">
    <property type="term" value="F:ATP binding"/>
    <property type="evidence" value="ECO:0007669"/>
    <property type="project" value="UniProtKB-UniRule"/>
</dbReference>
<protein>
    <submittedName>
        <fullName evidence="2">Uncharacterized protein</fullName>
    </submittedName>
</protein>
<reference evidence="2" key="1">
    <citation type="submission" date="2023-03" db="UniProtKB">
        <authorList>
            <consortium name="EnsemblPlants"/>
        </authorList>
    </citation>
    <scope>IDENTIFICATION</scope>
</reference>
<name>A0A9I9CER3_CUCME</name>
<dbReference type="Gramene" id="MELO3C002488.2.1">
    <property type="protein sequence ID" value="MELO3C002488.2.1"/>
    <property type="gene ID" value="MELO3C002488.2"/>
</dbReference>
<dbReference type="SUPFAM" id="SSF56112">
    <property type="entry name" value="Protein kinase-like (PK-like)"/>
    <property type="match status" value="1"/>
</dbReference>
<dbReference type="Gene3D" id="3.30.200.20">
    <property type="entry name" value="Phosphorylase Kinase, domain 1"/>
    <property type="match status" value="1"/>
</dbReference>
<dbReference type="InterPro" id="IPR017441">
    <property type="entry name" value="Protein_kinase_ATP_BS"/>
</dbReference>
<dbReference type="AlphaFoldDB" id="A0A9I9CER3"/>
<keyword evidence="1" id="KW-0547">Nucleotide-binding</keyword>
<feature type="binding site" evidence="1">
    <location>
        <position position="49"/>
    </location>
    <ligand>
        <name>ATP</name>
        <dbReference type="ChEBI" id="CHEBI:30616"/>
    </ligand>
</feature>
<dbReference type="InterPro" id="IPR011009">
    <property type="entry name" value="Kinase-like_dom_sf"/>
</dbReference>
<keyword evidence="1" id="KW-0067">ATP-binding</keyword>
<organism evidence="2">
    <name type="scientific">Cucumis melo</name>
    <name type="common">Muskmelon</name>
    <dbReference type="NCBI Taxonomy" id="3656"/>
    <lineage>
        <taxon>Eukaryota</taxon>
        <taxon>Viridiplantae</taxon>
        <taxon>Streptophyta</taxon>
        <taxon>Embryophyta</taxon>
        <taxon>Tracheophyta</taxon>
        <taxon>Spermatophyta</taxon>
        <taxon>Magnoliopsida</taxon>
        <taxon>eudicotyledons</taxon>
        <taxon>Gunneridae</taxon>
        <taxon>Pentapetalae</taxon>
        <taxon>rosids</taxon>
        <taxon>fabids</taxon>
        <taxon>Cucurbitales</taxon>
        <taxon>Cucurbitaceae</taxon>
        <taxon>Benincaseae</taxon>
        <taxon>Cucumis</taxon>
    </lineage>
</organism>
<dbReference type="PANTHER" id="PTHR27006">
    <property type="entry name" value="PROMASTIGOTE SURFACE ANTIGEN PROTEIN PSA"/>
    <property type="match status" value="1"/>
</dbReference>
<accession>A0A9I9CER3</accession>
<dbReference type="EnsemblPlants" id="MELO3C002488.2.1">
    <property type="protein sequence ID" value="MELO3C002488.2.1"/>
    <property type="gene ID" value="MELO3C002488.2"/>
</dbReference>
<dbReference type="PROSITE" id="PS00107">
    <property type="entry name" value="PROTEIN_KINASE_ATP"/>
    <property type="match status" value="1"/>
</dbReference>
<evidence type="ECO:0000256" key="1">
    <source>
        <dbReference type="PROSITE-ProRule" id="PRU10141"/>
    </source>
</evidence>
<dbReference type="PANTHER" id="PTHR27006:SF634">
    <property type="entry name" value="RECEPTOR-LIKE SERINE_THREONINE-PROTEIN KINASE"/>
    <property type="match status" value="1"/>
</dbReference>
<proteinExistence type="predicted"/>
<sequence length="140" mass="15807">MSTAESLQFDFKTINDATNNFSEENRLGEGGFGAVYKGRLENGQETAVKRLSRGSLQDFGRAWKLWADGTSLALMDSSLRDSYSKRQALRCIHIAYYVFSMTHFVDLPWHPLFLCLTVIPLLCPCLKSQHSLRAVKMVAL</sequence>
<evidence type="ECO:0000313" key="2">
    <source>
        <dbReference type="EnsemblPlants" id="MELO3C002488.2.1"/>
    </source>
</evidence>